<dbReference type="OrthoDB" id="20835at2759"/>
<sequence length="154" mass="16522">MGKKKKDAESVASISLSKSNSAVQRLQGSEAASKDGVTSVKISNTASQAMSEANEIDQIFSQAKTKRKPEENGRGEDGGKEPKKKTQKNNKKQRGEVSGIEGAVTENASKNIVSSKARRKTSDGLTIYTEEELGFNRKDAGGTPLCPFDCDCCF</sequence>
<gene>
    <name evidence="2" type="ORF">KP509_22G043000</name>
</gene>
<reference evidence="2" key="1">
    <citation type="submission" date="2021-08" db="EMBL/GenBank/DDBJ databases">
        <title>WGS assembly of Ceratopteris richardii.</title>
        <authorList>
            <person name="Marchant D.B."/>
            <person name="Chen G."/>
            <person name="Jenkins J."/>
            <person name="Shu S."/>
            <person name="Leebens-Mack J."/>
            <person name="Grimwood J."/>
            <person name="Schmutz J."/>
            <person name="Soltis P."/>
            <person name="Soltis D."/>
            <person name="Chen Z.-H."/>
        </authorList>
    </citation>
    <scope>NUCLEOTIDE SEQUENCE</scope>
    <source>
        <strain evidence="2">Whitten #5841</strain>
        <tissue evidence="2">Leaf</tissue>
    </source>
</reference>
<dbReference type="PANTHER" id="PTHR34066">
    <property type="entry name" value="GROWTH FACTOR 2"/>
    <property type="match status" value="1"/>
</dbReference>
<dbReference type="Pfam" id="PF08576">
    <property type="entry name" value="DUF1764"/>
    <property type="match status" value="1"/>
</dbReference>
<organism evidence="2 3">
    <name type="scientific">Ceratopteris richardii</name>
    <name type="common">Triangle waterfern</name>
    <dbReference type="NCBI Taxonomy" id="49495"/>
    <lineage>
        <taxon>Eukaryota</taxon>
        <taxon>Viridiplantae</taxon>
        <taxon>Streptophyta</taxon>
        <taxon>Embryophyta</taxon>
        <taxon>Tracheophyta</taxon>
        <taxon>Polypodiopsida</taxon>
        <taxon>Polypodiidae</taxon>
        <taxon>Polypodiales</taxon>
        <taxon>Pteridineae</taxon>
        <taxon>Pteridaceae</taxon>
        <taxon>Parkerioideae</taxon>
        <taxon>Ceratopteris</taxon>
    </lineage>
</organism>
<proteinExistence type="predicted"/>
<evidence type="ECO:0008006" key="4">
    <source>
        <dbReference type="Google" id="ProtNLM"/>
    </source>
</evidence>
<comment type="caution">
    <text evidence="2">The sequence shown here is derived from an EMBL/GenBank/DDBJ whole genome shotgun (WGS) entry which is preliminary data.</text>
</comment>
<feature type="compositionally biased region" description="Basic and acidic residues" evidence="1">
    <location>
        <begin position="68"/>
        <end position="81"/>
    </location>
</feature>
<dbReference type="PANTHER" id="PTHR34066:SF1">
    <property type="entry name" value="DUF1764 FAMILY PROTEIN"/>
    <property type="match status" value="1"/>
</dbReference>
<evidence type="ECO:0000256" key="1">
    <source>
        <dbReference type="SAM" id="MobiDB-lite"/>
    </source>
</evidence>
<feature type="region of interest" description="Disordered" evidence="1">
    <location>
        <begin position="1"/>
        <end position="124"/>
    </location>
</feature>
<feature type="compositionally biased region" description="Basic residues" evidence="1">
    <location>
        <begin position="82"/>
        <end position="92"/>
    </location>
</feature>
<dbReference type="Proteomes" id="UP000825935">
    <property type="component" value="Chromosome 22"/>
</dbReference>
<accession>A0A8T2S7K9</accession>
<feature type="compositionally biased region" description="Polar residues" evidence="1">
    <location>
        <begin position="40"/>
        <end position="51"/>
    </location>
</feature>
<evidence type="ECO:0000313" key="2">
    <source>
        <dbReference type="EMBL" id="KAH7307029.1"/>
    </source>
</evidence>
<dbReference type="AlphaFoldDB" id="A0A8T2S7K9"/>
<keyword evidence="3" id="KW-1185">Reference proteome</keyword>
<dbReference type="EMBL" id="CM035427">
    <property type="protein sequence ID" value="KAH7307029.1"/>
    <property type="molecule type" value="Genomic_DNA"/>
</dbReference>
<evidence type="ECO:0000313" key="3">
    <source>
        <dbReference type="Proteomes" id="UP000825935"/>
    </source>
</evidence>
<feature type="compositionally biased region" description="Polar residues" evidence="1">
    <location>
        <begin position="12"/>
        <end position="27"/>
    </location>
</feature>
<protein>
    <recommendedName>
        <fullName evidence="4">DUF1764-domain-containing protein</fullName>
    </recommendedName>
</protein>
<name>A0A8T2S7K9_CERRI</name>
<dbReference type="InterPro" id="IPR013885">
    <property type="entry name" value="DUF1764_euk"/>
</dbReference>